<feature type="compositionally biased region" description="Basic residues" evidence="1">
    <location>
        <begin position="484"/>
        <end position="497"/>
    </location>
</feature>
<gene>
    <name evidence="3" type="ORF">SNEC2469_LOCUS9995</name>
</gene>
<evidence type="ECO:0000259" key="2">
    <source>
        <dbReference type="Pfam" id="PF00125"/>
    </source>
</evidence>
<feature type="region of interest" description="Disordered" evidence="1">
    <location>
        <begin position="228"/>
        <end position="284"/>
    </location>
</feature>
<sequence length="604" mass="66670">MLLPGSKASFCRRKCRFTPALWGHAHEVDVIAPPLSGQDDEKLLPPPTAAPVREASCRSGSPTSVAPPSSCGEHMQDGENDNHFAREAFYHLPSVATWLISRITQDDSDDDQPLSWSMRHILQPPEIKQEDSTEDGPRKRMLESQDVVHVTVFAEGTDGLNELSFTVVARTALGKMMKAHAWCDHRQFPAEKVAFLLGERLLKPEDTLLTLGCADTAVVCHAVPHDQVEGARKATPKIQGRQKAAKSKPKTPKPKAEGSDSETDDPDASCLPQAEEAPEEKPGEVLQFGEASVALQQRQGLRPLAFDALQASGAVFPGFASRVRDTPVPDGGKKRRNVAAAILRQQAASEQKPLTSFGNLCRDVAKDVQKQNRKSRKWLKREANIEENEHYCKLCTGALAVLQLSSEEMLASVMSDSARLCEHAKRQTVDQRDLSLAVSLWREWGDQLLRKRSRSPSVSSAESFEDSAEMKDILKKFSQISARTSRRRAQSKAKAKSTVKEEVAPATAKTRKPKESREKPKAASKKGKPMESKDKPKAAAKKGKPTESREKPKAAAKRGKPTESREKPKDMEKTRKQPEASAVVKKKQPKDAPALVRRKKQPKD</sequence>
<feature type="region of interest" description="Disordered" evidence="1">
    <location>
        <begin position="36"/>
        <end position="79"/>
    </location>
</feature>
<dbReference type="EMBL" id="CAJNJA010015974">
    <property type="protein sequence ID" value="CAE7371974.1"/>
    <property type="molecule type" value="Genomic_DNA"/>
</dbReference>
<keyword evidence="4" id="KW-1185">Reference proteome</keyword>
<feature type="compositionally biased region" description="Basic and acidic residues" evidence="1">
    <location>
        <begin position="544"/>
        <end position="553"/>
    </location>
</feature>
<dbReference type="Gene3D" id="3.10.20.90">
    <property type="entry name" value="Phosphatidylinositol 3-kinase Catalytic Subunit, Chain A, domain 1"/>
    <property type="match status" value="1"/>
</dbReference>
<evidence type="ECO:0000313" key="3">
    <source>
        <dbReference type="EMBL" id="CAE7371974.1"/>
    </source>
</evidence>
<accession>A0A812Q2A7</accession>
<organism evidence="3 4">
    <name type="scientific">Symbiodinium necroappetens</name>
    <dbReference type="NCBI Taxonomy" id="1628268"/>
    <lineage>
        <taxon>Eukaryota</taxon>
        <taxon>Sar</taxon>
        <taxon>Alveolata</taxon>
        <taxon>Dinophyceae</taxon>
        <taxon>Suessiales</taxon>
        <taxon>Symbiodiniaceae</taxon>
        <taxon>Symbiodinium</taxon>
    </lineage>
</organism>
<dbReference type="GO" id="GO:0003677">
    <property type="term" value="F:DNA binding"/>
    <property type="evidence" value="ECO:0007669"/>
    <property type="project" value="InterPro"/>
</dbReference>
<dbReference type="GO" id="GO:0046982">
    <property type="term" value="F:protein heterodimerization activity"/>
    <property type="evidence" value="ECO:0007669"/>
    <property type="project" value="InterPro"/>
</dbReference>
<proteinExistence type="predicted"/>
<feature type="compositionally biased region" description="Basic residues" evidence="1">
    <location>
        <begin position="243"/>
        <end position="253"/>
    </location>
</feature>
<dbReference type="InterPro" id="IPR007125">
    <property type="entry name" value="H2A/H2B/H3"/>
</dbReference>
<dbReference type="Gene3D" id="1.10.20.10">
    <property type="entry name" value="Histone, subunit A"/>
    <property type="match status" value="1"/>
</dbReference>
<dbReference type="OrthoDB" id="420022at2759"/>
<dbReference type="AlphaFoldDB" id="A0A812Q2A7"/>
<comment type="caution">
    <text evidence="3">The sequence shown here is derived from an EMBL/GenBank/DDBJ whole genome shotgun (WGS) entry which is preliminary data.</text>
</comment>
<evidence type="ECO:0000313" key="4">
    <source>
        <dbReference type="Proteomes" id="UP000601435"/>
    </source>
</evidence>
<reference evidence="3" key="1">
    <citation type="submission" date="2021-02" db="EMBL/GenBank/DDBJ databases">
        <authorList>
            <person name="Dougan E. K."/>
            <person name="Rhodes N."/>
            <person name="Thang M."/>
            <person name="Chan C."/>
        </authorList>
    </citation>
    <scope>NUCLEOTIDE SEQUENCE</scope>
</reference>
<dbReference type="Proteomes" id="UP000601435">
    <property type="component" value="Unassembled WGS sequence"/>
</dbReference>
<feature type="domain" description="Core Histone H2A/H2B/H3" evidence="2">
    <location>
        <begin position="397"/>
        <end position="439"/>
    </location>
</feature>
<protein>
    <recommendedName>
        <fullName evidence="2">Core Histone H2A/H2B/H3 domain-containing protein</fullName>
    </recommendedName>
</protein>
<dbReference type="Pfam" id="PF00125">
    <property type="entry name" value="Histone"/>
    <property type="match status" value="1"/>
</dbReference>
<name>A0A812Q2A7_9DINO</name>
<feature type="compositionally biased region" description="Basic and acidic residues" evidence="1">
    <location>
        <begin position="560"/>
        <end position="578"/>
    </location>
</feature>
<feature type="region of interest" description="Disordered" evidence="1">
    <location>
        <begin position="479"/>
        <end position="604"/>
    </location>
</feature>
<feature type="compositionally biased region" description="Polar residues" evidence="1">
    <location>
        <begin position="58"/>
        <end position="67"/>
    </location>
</feature>
<evidence type="ECO:0000256" key="1">
    <source>
        <dbReference type="SAM" id="MobiDB-lite"/>
    </source>
</evidence>
<dbReference type="InterPro" id="IPR009072">
    <property type="entry name" value="Histone-fold"/>
</dbReference>
<feature type="compositionally biased region" description="Basic and acidic residues" evidence="1">
    <location>
        <begin position="528"/>
        <end position="537"/>
    </location>
</feature>
<dbReference type="SUPFAM" id="SSF47113">
    <property type="entry name" value="Histone-fold"/>
    <property type="match status" value="1"/>
</dbReference>